<dbReference type="Proteomes" id="UP000054304">
    <property type="component" value="Unassembled WGS sequence"/>
</dbReference>
<protein>
    <submittedName>
        <fullName evidence="3">LALA0S15e00584g1_1</fullName>
    </submittedName>
</protein>
<organism evidence="3 4">
    <name type="scientific">Lachancea lanzarotensis</name>
    <dbReference type="NCBI Taxonomy" id="1245769"/>
    <lineage>
        <taxon>Eukaryota</taxon>
        <taxon>Fungi</taxon>
        <taxon>Dikarya</taxon>
        <taxon>Ascomycota</taxon>
        <taxon>Saccharomycotina</taxon>
        <taxon>Saccharomycetes</taxon>
        <taxon>Saccharomycetales</taxon>
        <taxon>Saccharomycetaceae</taxon>
        <taxon>Lachancea</taxon>
    </lineage>
</organism>
<feature type="compositionally biased region" description="Polar residues" evidence="1">
    <location>
        <begin position="323"/>
        <end position="333"/>
    </location>
</feature>
<evidence type="ECO:0000256" key="1">
    <source>
        <dbReference type="SAM" id="MobiDB-lite"/>
    </source>
</evidence>
<sequence length="365" mass="41278">MNHAVMRRPARTIWRNEQDVLLVSLLTEYRTLLDNRSDARHHAARTLKQFWDLIARELTARYHIVRNARQCKDRFRLLYTRGIRNTHNGIDPQTGVDALCLELNQMFYLDARNNINLLLEGDQHNRRLQVQDEDNSLEEDSKEHGDMNETHDEITIDEDKPYLQPVPQQLHRSKISTESGTNPTAVPLITDPVVCSLPPAVPALPAPPPPPPPFAPVYQDPQIQLLMDQVLMLDRQVADLYARLEELGDSTHRRFEQVLGDSAEYASRARSQNTSSTLGSTVSNPVVQINPIHHQHQQLQSQAHRSLASVAFRPAFPPPVQRAEQQTSRPVSNASSAHSEPPPPPRSASPRSRTGPQTRSRNSLS</sequence>
<reference evidence="3 4" key="1">
    <citation type="submission" date="2014-12" db="EMBL/GenBank/DDBJ databases">
        <authorList>
            <person name="Neuveglise Cecile"/>
        </authorList>
    </citation>
    <scope>NUCLEOTIDE SEQUENCE [LARGE SCALE GENOMIC DNA]</scope>
    <source>
        <strain evidence="3 4">CBS 12615</strain>
    </source>
</reference>
<dbReference type="GeneID" id="34688499"/>
<dbReference type="RefSeq" id="XP_022631126.1">
    <property type="nucleotide sequence ID" value="XM_022770633.1"/>
</dbReference>
<dbReference type="EMBL" id="LN736374">
    <property type="protein sequence ID" value="CEP64929.1"/>
    <property type="molecule type" value="Genomic_DNA"/>
</dbReference>
<evidence type="ECO:0000313" key="3">
    <source>
        <dbReference type="EMBL" id="CEP64929.1"/>
    </source>
</evidence>
<dbReference type="OrthoDB" id="4036644at2759"/>
<evidence type="ECO:0000259" key="2">
    <source>
        <dbReference type="PROSITE" id="PS50090"/>
    </source>
</evidence>
<dbReference type="AlphaFoldDB" id="A0A0C7N422"/>
<dbReference type="HOGENOM" id="CLU_758794_0_0_1"/>
<name>A0A0C7N422_9SACH</name>
<feature type="region of interest" description="Disordered" evidence="1">
    <location>
        <begin position="317"/>
        <end position="365"/>
    </location>
</feature>
<dbReference type="PROSITE" id="PS50090">
    <property type="entry name" value="MYB_LIKE"/>
    <property type="match status" value="1"/>
</dbReference>
<dbReference type="InterPro" id="IPR001005">
    <property type="entry name" value="SANT/Myb"/>
</dbReference>
<feature type="compositionally biased region" description="Polar residues" evidence="1">
    <location>
        <begin position="354"/>
        <end position="365"/>
    </location>
</feature>
<proteinExistence type="predicted"/>
<keyword evidence="4" id="KW-1185">Reference proteome</keyword>
<evidence type="ECO:0000313" key="4">
    <source>
        <dbReference type="Proteomes" id="UP000054304"/>
    </source>
</evidence>
<gene>
    <name evidence="3" type="ORF">LALA0_S15e00584g</name>
</gene>
<accession>A0A0C7N422</accession>
<feature type="domain" description="Myb-like" evidence="2">
    <location>
        <begin position="6"/>
        <end position="79"/>
    </location>
</feature>